<dbReference type="Proteomes" id="UP001165960">
    <property type="component" value="Unassembled WGS sequence"/>
</dbReference>
<organism evidence="1 2">
    <name type="scientific">Entomophthora muscae</name>
    <dbReference type="NCBI Taxonomy" id="34485"/>
    <lineage>
        <taxon>Eukaryota</taxon>
        <taxon>Fungi</taxon>
        <taxon>Fungi incertae sedis</taxon>
        <taxon>Zoopagomycota</taxon>
        <taxon>Entomophthoromycotina</taxon>
        <taxon>Entomophthoromycetes</taxon>
        <taxon>Entomophthorales</taxon>
        <taxon>Entomophthoraceae</taxon>
        <taxon>Entomophthora</taxon>
    </lineage>
</organism>
<reference evidence="1" key="1">
    <citation type="submission" date="2022-04" db="EMBL/GenBank/DDBJ databases">
        <title>Genome of the entomopathogenic fungus Entomophthora muscae.</title>
        <authorList>
            <person name="Elya C."/>
            <person name="Lovett B.R."/>
            <person name="Lee E."/>
            <person name="Macias A.M."/>
            <person name="Hajek A.E."/>
            <person name="De Bivort B.L."/>
            <person name="Kasson M.T."/>
            <person name="De Fine Licht H.H."/>
            <person name="Stajich J.E."/>
        </authorList>
    </citation>
    <scope>NUCLEOTIDE SEQUENCE</scope>
    <source>
        <strain evidence="1">Berkeley</strain>
    </source>
</reference>
<dbReference type="EMBL" id="QTSX02005153">
    <property type="protein sequence ID" value="KAJ9060651.1"/>
    <property type="molecule type" value="Genomic_DNA"/>
</dbReference>
<sequence>MFTMLRGTNKLPQPTVWLEDTSPCNLDWSGYSTRPLISVAWLDPGYLLVGAAGRQRSYLGTSIPLPPKAAGGRLRRHGCICHWIGTVQEPKP</sequence>
<name>A0ACC2SET0_9FUNG</name>
<accession>A0ACC2SET0</accession>
<evidence type="ECO:0000313" key="2">
    <source>
        <dbReference type="Proteomes" id="UP001165960"/>
    </source>
</evidence>
<gene>
    <name evidence="1" type="ORF">DSO57_1028603</name>
</gene>
<evidence type="ECO:0000313" key="1">
    <source>
        <dbReference type="EMBL" id="KAJ9060651.1"/>
    </source>
</evidence>
<protein>
    <submittedName>
        <fullName evidence="1">Uncharacterized protein</fullName>
    </submittedName>
</protein>
<keyword evidence="2" id="KW-1185">Reference proteome</keyword>
<proteinExistence type="predicted"/>
<comment type="caution">
    <text evidence="1">The sequence shown here is derived from an EMBL/GenBank/DDBJ whole genome shotgun (WGS) entry which is preliminary data.</text>
</comment>